<dbReference type="Gene3D" id="3.40.50.1980">
    <property type="entry name" value="Nitrogenase molybdenum iron protein domain"/>
    <property type="match status" value="2"/>
</dbReference>
<dbReference type="PROSITE" id="PS50983">
    <property type="entry name" value="FE_B12_PBP"/>
    <property type="match status" value="1"/>
</dbReference>
<dbReference type="Pfam" id="PF01497">
    <property type="entry name" value="Peripla_BP_2"/>
    <property type="match status" value="1"/>
</dbReference>
<dbReference type="CDD" id="cd01144">
    <property type="entry name" value="BtuF"/>
    <property type="match status" value="1"/>
</dbReference>
<dbReference type="InterPro" id="IPR002491">
    <property type="entry name" value="ABC_transptr_periplasmic_BD"/>
</dbReference>
<dbReference type="Proteomes" id="UP000215767">
    <property type="component" value="Unassembled WGS sequence"/>
</dbReference>
<dbReference type="AlphaFoldDB" id="A0A261UL56"/>
<dbReference type="PANTHER" id="PTHR30535">
    <property type="entry name" value="VITAMIN B12-BINDING PROTEIN"/>
    <property type="match status" value="1"/>
</dbReference>
<reference evidence="5" key="1">
    <citation type="submission" date="2017-05" db="EMBL/GenBank/DDBJ databases">
        <title>Complete and WGS of Bordetella genogroups.</title>
        <authorList>
            <person name="Spilker T."/>
            <person name="Lipuma J."/>
        </authorList>
    </citation>
    <scope>NUCLEOTIDE SEQUENCE [LARGE SCALE GENOMIC DNA]</scope>
    <source>
        <strain evidence="5">AU8856</strain>
    </source>
</reference>
<comment type="caution">
    <text evidence="4">The sequence shown here is derived from an EMBL/GenBank/DDBJ whole genome shotgun (WGS) entry which is preliminary data.</text>
</comment>
<evidence type="ECO:0000256" key="2">
    <source>
        <dbReference type="SAM" id="SignalP"/>
    </source>
</evidence>
<dbReference type="InterPro" id="IPR050902">
    <property type="entry name" value="ABC_Transporter_SBP"/>
</dbReference>
<name>A0A261UL56_9BORD</name>
<keyword evidence="1 2" id="KW-0732">Signal</keyword>
<protein>
    <submittedName>
        <fullName evidence="4">Cobalamin-binding protein</fullName>
    </submittedName>
</protein>
<feature type="signal peptide" evidence="2">
    <location>
        <begin position="1"/>
        <end position="27"/>
    </location>
</feature>
<keyword evidence="5" id="KW-1185">Reference proteome</keyword>
<organism evidence="4 5">
    <name type="scientific">Bordetella genomosp. 11</name>
    <dbReference type="NCBI Taxonomy" id="1416808"/>
    <lineage>
        <taxon>Bacteria</taxon>
        <taxon>Pseudomonadati</taxon>
        <taxon>Pseudomonadota</taxon>
        <taxon>Betaproteobacteria</taxon>
        <taxon>Burkholderiales</taxon>
        <taxon>Alcaligenaceae</taxon>
        <taxon>Bordetella</taxon>
    </lineage>
</organism>
<evidence type="ECO:0000313" key="5">
    <source>
        <dbReference type="Proteomes" id="UP000215767"/>
    </source>
</evidence>
<feature type="domain" description="Fe/B12 periplasmic-binding" evidence="3">
    <location>
        <begin position="59"/>
        <end position="308"/>
    </location>
</feature>
<sequence>MGARSRTTAVTAALLAFAAAASVPASAATAAMTTAAAVGPISVGDDDGRTVELPHPAERAISLAPHATELAYAAGAGGKLVGVARGSDYPPPARALASVGDGLAPDPERVAALRPDLVLAWLPGGAAPLLPVLRALNVPVYYSDPRTLRDIPEAVERMGVLFGTQAVAEPAAASLRARIDALAARYAGRAPVRVFIQAGREPVYTLNGSSIVSDALRVCGGVNVFADAPVTAPQVTQEAVLAARPDIVVAGMADPASLAATTQAWRALGLPAALAGRVIGIDADVLYRPGPRLIDAAETLCAALDRAREASAEAVRR</sequence>
<dbReference type="EMBL" id="NEVS01000004">
    <property type="protein sequence ID" value="OZI62624.1"/>
    <property type="molecule type" value="Genomic_DNA"/>
</dbReference>
<evidence type="ECO:0000256" key="1">
    <source>
        <dbReference type="ARBA" id="ARBA00022729"/>
    </source>
</evidence>
<dbReference type="SUPFAM" id="SSF53807">
    <property type="entry name" value="Helical backbone' metal receptor"/>
    <property type="match status" value="1"/>
</dbReference>
<evidence type="ECO:0000259" key="3">
    <source>
        <dbReference type="PROSITE" id="PS50983"/>
    </source>
</evidence>
<feature type="chain" id="PRO_5012537359" evidence="2">
    <location>
        <begin position="28"/>
        <end position="317"/>
    </location>
</feature>
<dbReference type="PANTHER" id="PTHR30535:SF34">
    <property type="entry name" value="MOLYBDATE-BINDING PROTEIN MOLA"/>
    <property type="match status" value="1"/>
</dbReference>
<evidence type="ECO:0000313" key="4">
    <source>
        <dbReference type="EMBL" id="OZI62624.1"/>
    </source>
</evidence>
<dbReference type="OrthoDB" id="6495095at2"/>
<accession>A0A261UL56</accession>
<proteinExistence type="predicted"/>
<dbReference type="NCBIfam" id="NF038402">
    <property type="entry name" value="TroA_like"/>
    <property type="match status" value="1"/>
</dbReference>
<gene>
    <name evidence="4" type="ORF">CAL28_26115</name>
</gene>
<dbReference type="InterPro" id="IPR054828">
    <property type="entry name" value="Vit_B12_bind_prot"/>
</dbReference>